<dbReference type="InterPro" id="IPR050271">
    <property type="entry name" value="UDP-glycosyltransferase"/>
</dbReference>
<dbReference type="GO" id="GO:0008194">
    <property type="term" value="F:UDP-glycosyltransferase activity"/>
    <property type="evidence" value="ECO:0007669"/>
    <property type="project" value="InterPro"/>
</dbReference>
<dbReference type="PANTHER" id="PTHR48043">
    <property type="entry name" value="EG:EG0003.4 PROTEIN-RELATED"/>
    <property type="match status" value="1"/>
</dbReference>
<organism evidence="5 6">
    <name type="scientific">Rhamnusium bicolor</name>
    <dbReference type="NCBI Taxonomy" id="1586634"/>
    <lineage>
        <taxon>Eukaryota</taxon>
        <taxon>Metazoa</taxon>
        <taxon>Ecdysozoa</taxon>
        <taxon>Arthropoda</taxon>
        <taxon>Hexapoda</taxon>
        <taxon>Insecta</taxon>
        <taxon>Pterygota</taxon>
        <taxon>Neoptera</taxon>
        <taxon>Endopterygota</taxon>
        <taxon>Coleoptera</taxon>
        <taxon>Polyphaga</taxon>
        <taxon>Cucujiformia</taxon>
        <taxon>Chrysomeloidea</taxon>
        <taxon>Cerambycidae</taxon>
        <taxon>Lepturinae</taxon>
        <taxon>Rhagiini</taxon>
        <taxon>Rhamnusium</taxon>
    </lineage>
</organism>
<dbReference type="Pfam" id="PF00201">
    <property type="entry name" value="UDPGT"/>
    <property type="match status" value="1"/>
</dbReference>
<evidence type="ECO:0000313" key="6">
    <source>
        <dbReference type="Proteomes" id="UP001162156"/>
    </source>
</evidence>
<feature type="signal peptide" evidence="4">
    <location>
        <begin position="1"/>
        <end position="19"/>
    </location>
</feature>
<sequence>MIKVLLFVLVMHVIQESSCAKILAIVPVPSYSHQLFFRPIWKELSKRGHELTLLTTDPMDNPPQNIKQIDWSSAYELRHNKHNITKVVQENEYNIPKILASYQAMLNEIVDQELSHRDVQILLKNESEHFDLLMVEYHHPVLYAFSERFKCPYIGISSMEIANYYHKTLGNPIHPVLYPEILLPFERDLNFNERLLSTLYVIYGIYRKLSYANNIEDEMAKKYFGENLPPLKTILRKVSMVFININPVFNVRPLGPGFVSIGGGIHMEKSKPLPEVKIF</sequence>
<keyword evidence="4" id="KW-0732">Signal</keyword>
<reference evidence="5" key="1">
    <citation type="journal article" date="2023" name="Insect Mol. Biol.">
        <title>Genome sequencing provides insights into the evolution of gene families encoding plant cell wall-degrading enzymes in longhorned beetles.</title>
        <authorList>
            <person name="Shin N.R."/>
            <person name="Okamura Y."/>
            <person name="Kirsch R."/>
            <person name="Pauchet Y."/>
        </authorList>
    </citation>
    <scope>NUCLEOTIDE SEQUENCE</scope>
    <source>
        <strain evidence="5">RBIC_L_NR</strain>
    </source>
</reference>
<evidence type="ECO:0008006" key="7">
    <source>
        <dbReference type="Google" id="ProtNLM"/>
    </source>
</evidence>
<dbReference type="AlphaFoldDB" id="A0AAV8WW00"/>
<comment type="similarity">
    <text evidence="1">Belongs to the UDP-glycosyltransferase family.</text>
</comment>
<evidence type="ECO:0000256" key="1">
    <source>
        <dbReference type="ARBA" id="ARBA00009995"/>
    </source>
</evidence>
<keyword evidence="2" id="KW-0328">Glycosyltransferase</keyword>
<accession>A0AAV8WW00</accession>
<protein>
    <recommendedName>
        <fullName evidence="7">UDP-glycosyltransferase</fullName>
    </recommendedName>
</protein>
<keyword evidence="3" id="KW-0808">Transferase</keyword>
<evidence type="ECO:0000256" key="2">
    <source>
        <dbReference type="ARBA" id="ARBA00022676"/>
    </source>
</evidence>
<dbReference type="SUPFAM" id="SSF53756">
    <property type="entry name" value="UDP-Glycosyltransferase/glycogen phosphorylase"/>
    <property type="match status" value="1"/>
</dbReference>
<name>A0AAV8WW00_9CUCU</name>
<feature type="chain" id="PRO_5043956257" description="UDP-glycosyltransferase" evidence="4">
    <location>
        <begin position="20"/>
        <end position="279"/>
    </location>
</feature>
<proteinExistence type="inferred from homology"/>
<evidence type="ECO:0000256" key="3">
    <source>
        <dbReference type="ARBA" id="ARBA00022679"/>
    </source>
</evidence>
<dbReference type="EMBL" id="JANEYF010004543">
    <property type="protein sequence ID" value="KAJ8930794.1"/>
    <property type="molecule type" value="Genomic_DNA"/>
</dbReference>
<evidence type="ECO:0000256" key="4">
    <source>
        <dbReference type="SAM" id="SignalP"/>
    </source>
</evidence>
<dbReference type="InterPro" id="IPR002213">
    <property type="entry name" value="UDP_glucos_trans"/>
</dbReference>
<evidence type="ECO:0000313" key="5">
    <source>
        <dbReference type="EMBL" id="KAJ8930794.1"/>
    </source>
</evidence>
<dbReference type="PANTHER" id="PTHR48043:SF159">
    <property type="entry name" value="EG:EG0003.4 PROTEIN-RELATED"/>
    <property type="match status" value="1"/>
</dbReference>
<comment type="caution">
    <text evidence="5">The sequence shown here is derived from an EMBL/GenBank/DDBJ whole genome shotgun (WGS) entry which is preliminary data.</text>
</comment>
<dbReference type="Proteomes" id="UP001162156">
    <property type="component" value="Unassembled WGS sequence"/>
</dbReference>
<gene>
    <name evidence="5" type="ORF">NQ314_016371</name>
</gene>
<keyword evidence="6" id="KW-1185">Reference proteome</keyword>